<feature type="compositionally biased region" description="Polar residues" evidence="1">
    <location>
        <begin position="77"/>
        <end position="100"/>
    </location>
</feature>
<dbReference type="Proteomes" id="UP000677152">
    <property type="component" value="Chromosome"/>
</dbReference>
<gene>
    <name evidence="2" type="ORF">KCV87_24835</name>
</gene>
<dbReference type="AlphaFoldDB" id="A0AA45L3S0"/>
<organism evidence="2 3">
    <name type="scientific">Actinosynnema pretiosum subsp. pretiosum</name>
    <dbReference type="NCBI Taxonomy" id="103721"/>
    <lineage>
        <taxon>Bacteria</taxon>
        <taxon>Bacillati</taxon>
        <taxon>Actinomycetota</taxon>
        <taxon>Actinomycetes</taxon>
        <taxon>Pseudonocardiales</taxon>
        <taxon>Pseudonocardiaceae</taxon>
        <taxon>Actinosynnema</taxon>
    </lineage>
</organism>
<sequence length="202" mass="20123">MTTGGPGPGARERGMRWCGVRRFGGTGLGGTGLGGTGLGRSGLGALVLGAVAAVVVGCSAGGGGASSPPPSPPQERGTVSTSGTLSPQRSTVPSAGTTSAEAPMPEGKSSGDRLTEQGRAALREARRAGAREVELVVVAERGHEAEVVAAAREAGARVLAEDAAVGYARLAVPVERAEAFASLAGVRRVDVDQPVEHRLPEP</sequence>
<protein>
    <submittedName>
        <fullName evidence="2">Uncharacterized protein</fullName>
    </submittedName>
</protein>
<reference evidence="2" key="1">
    <citation type="submission" date="2021-04" db="EMBL/GenBank/DDBJ databases">
        <title>Genomic sequence of Actinosynnema pretiosum subsp. pretiosum ATCC 31280 (C-14919).</title>
        <authorList>
            <person name="Bai L."/>
            <person name="Wang X."/>
            <person name="Xiao Y."/>
        </authorList>
    </citation>
    <scope>NUCLEOTIDE SEQUENCE</scope>
    <source>
        <strain evidence="2">ATCC 31280</strain>
    </source>
</reference>
<accession>A0AA45L3S0</accession>
<feature type="region of interest" description="Disordered" evidence="1">
    <location>
        <begin position="58"/>
        <end position="128"/>
    </location>
</feature>
<feature type="compositionally biased region" description="Basic and acidic residues" evidence="1">
    <location>
        <begin position="109"/>
        <end position="128"/>
    </location>
</feature>
<evidence type="ECO:0000256" key="1">
    <source>
        <dbReference type="SAM" id="MobiDB-lite"/>
    </source>
</evidence>
<name>A0AA45L3S0_9PSEU</name>
<evidence type="ECO:0000313" key="2">
    <source>
        <dbReference type="EMBL" id="QUF02660.1"/>
    </source>
</evidence>
<proteinExistence type="predicted"/>
<evidence type="ECO:0000313" key="3">
    <source>
        <dbReference type="Proteomes" id="UP000677152"/>
    </source>
</evidence>
<dbReference type="EMBL" id="CP073249">
    <property type="protein sequence ID" value="QUF02660.1"/>
    <property type="molecule type" value="Genomic_DNA"/>
</dbReference>